<dbReference type="EMBL" id="JAWLVV010000041">
    <property type="protein sequence ID" value="MDV7294492.1"/>
    <property type="molecule type" value="Genomic_DNA"/>
</dbReference>
<dbReference type="EMBL" id="CP011269">
    <property type="protein sequence ID" value="ALI29227.1"/>
    <property type="molecule type" value="Genomic_DNA"/>
</dbReference>
<dbReference type="Proteomes" id="UP000057134">
    <property type="component" value="Chromosome"/>
</dbReference>
<feature type="transmembrane region" description="Helical" evidence="1">
    <location>
        <begin position="75"/>
        <end position="100"/>
    </location>
</feature>
<dbReference type="InterPro" id="IPR012666">
    <property type="entry name" value="CbtA_put"/>
</dbReference>
<feature type="transmembrane region" description="Helical" evidence="1">
    <location>
        <begin position="148"/>
        <end position="168"/>
    </location>
</feature>
<keyword evidence="4" id="KW-1185">Reference proteome</keyword>
<feature type="transmembrane region" description="Helical" evidence="1">
    <location>
        <begin position="107"/>
        <end position="128"/>
    </location>
</feature>
<evidence type="ECO:0000313" key="3">
    <source>
        <dbReference type="EMBL" id="MDV7294492.1"/>
    </source>
</evidence>
<dbReference type="KEGG" id="mft:XA26_54350"/>
<dbReference type="RefSeq" id="WP_054603524.1">
    <property type="nucleotide sequence ID" value="NZ_CP011269.1"/>
</dbReference>
<gene>
    <name evidence="2" type="primary">cbtA</name>
    <name evidence="3" type="ORF">R4485_30485</name>
    <name evidence="2" type="ORF">XA26_54350</name>
</gene>
<sequence>MERQLIGRGILAGALAGVLAFIWAKLFIEPVIGRAIDFENGVGAAHEAAGHSHGGHSHGGEESAEVFTRGVQSNIGMGLGVLIFSVAMGALLAVVFCVVYGRINLTARALAALTAGGMLVSLWIVPALKYPPNPPAVSLDETIKQRTLLYLLLVALSAALFVGSILLARRLTPKFGVWNACLIGVADYVVSMAVVFLILPGIHETPSAFPGDDLYEFRLYSLGTQVVIWATIGLVFGALASKVLEGKRESLPA</sequence>
<proteinExistence type="predicted"/>
<organism evidence="2 4">
    <name type="scientific">Mycolicibacterium fortuitum</name>
    <name type="common">Mycobacterium fortuitum</name>
    <dbReference type="NCBI Taxonomy" id="1766"/>
    <lineage>
        <taxon>Bacteria</taxon>
        <taxon>Bacillati</taxon>
        <taxon>Actinomycetota</taxon>
        <taxon>Actinomycetes</taxon>
        <taxon>Mycobacteriales</taxon>
        <taxon>Mycobacteriaceae</taxon>
        <taxon>Mycolicibacterium</taxon>
    </lineage>
</organism>
<dbReference type="STRING" id="1766.XA26_54350"/>
<keyword evidence="1" id="KW-0472">Membrane</keyword>
<evidence type="ECO:0000313" key="2">
    <source>
        <dbReference type="EMBL" id="ALI29227.1"/>
    </source>
</evidence>
<feature type="transmembrane region" description="Helical" evidence="1">
    <location>
        <begin position="9"/>
        <end position="28"/>
    </location>
</feature>
<feature type="transmembrane region" description="Helical" evidence="1">
    <location>
        <begin position="219"/>
        <end position="240"/>
    </location>
</feature>
<feature type="transmembrane region" description="Helical" evidence="1">
    <location>
        <begin position="175"/>
        <end position="199"/>
    </location>
</feature>
<evidence type="ECO:0000313" key="4">
    <source>
        <dbReference type="Proteomes" id="UP000057134"/>
    </source>
</evidence>
<protein>
    <submittedName>
        <fullName evidence="2 3">CbtA</fullName>
    </submittedName>
</protein>
<dbReference type="Pfam" id="PF09490">
    <property type="entry name" value="CbtA"/>
    <property type="match status" value="1"/>
</dbReference>
<keyword evidence="1" id="KW-0812">Transmembrane</keyword>
<dbReference type="Proteomes" id="UP001186041">
    <property type="component" value="Unassembled WGS sequence"/>
</dbReference>
<reference evidence="3" key="2">
    <citation type="submission" date="2023-10" db="EMBL/GenBank/DDBJ databases">
        <title>Mycolicibacterium fortuitum clinical isolates causing pulmonary infections in humans.</title>
        <authorList>
            <person name="Mejia-Ponce P.M."/>
            <person name="Zenteno-Cuevas R."/>
            <person name="Licona-Cassani C."/>
        </authorList>
    </citation>
    <scope>NUCLEOTIDE SEQUENCE</scope>
    <source>
        <strain evidence="3">M8</strain>
    </source>
</reference>
<reference evidence="2 4" key="1">
    <citation type="journal article" date="2015" name="MBio">
        <title>Enzymatic Degradation of Phenazines Can Generate Energy and Protect Sensitive Organisms from Toxicity.</title>
        <authorList>
            <person name="Costa K.C."/>
            <person name="Bergkessel M."/>
            <person name="Saunders S."/>
            <person name="Korlach J."/>
            <person name="Newman D.K."/>
        </authorList>
    </citation>
    <scope>NUCLEOTIDE SEQUENCE [LARGE SCALE GENOMIC DNA]</scope>
    <source>
        <strain evidence="2 4">CT6</strain>
    </source>
</reference>
<dbReference type="AlphaFoldDB" id="A0A0N9XK91"/>
<name>A0A0N9XK91_MYCFO</name>
<accession>A0A0N9XK91</accession>
<evidence type="ECO:0000256" key="1">
    <source>
        <dbReference type="SAM" id="Phobius"/>
    </source>
</evidence>
<keyword evidence="1" id="KW-1133">Transmembrane helix</keyword>
<dbReference type="PATRIC" id="fig|1766.6.peg.5407"/>